<dbReference type="Gene3D" id="3.30.300.30">
    <property type="match status" value="1"/>
</dbReference>
<protein>
    <submittedName>
        <fullName evidence="8">Acetoacetate--CoA ligase</fullName>
        <ecNumber evidence="8">6.2.1.16</ecNumber>
    </submittedName>
</protein>
<dbReference type="InterPro" id="IPR045851">
    <property type="entry name" value="AMP-bd_C_sf"/>
</dbReference>
<dbReference type="NCBIfam" id="NF002937">
    <property type="entry name" value="PRK03584.1"/>
    <property type="match status" value="1"/>
</dbReference>
<dbReference type="NCBIfam" id="TIGR01217">
    <property type="entry name" value="ac_ac_CoA_syn"/>
    <property type="match status" value="1"/>
</dbReference>
<feature type="domain" description="AMP-dependent synthetase/ligase" evidence="5">
    <location>
        <begin position="105"/>
        <end position="473"/>
    </location>
</feature>
<evidence type="ECO:0000259" key="7">
    <source>
        <dbReference type="Pfam" id="PF16177"/>
    </source>
</evidence>
<name>A0ABR7WCZ7_9ACTN</name>
<dbReference type="InterPro" id="IPR032387">
    <property type="entry name" value="ACAS_N"/>
</dbReference>
<evidence type="ECO:0000256" key="4">
    <source>
        <dbReference type="ARBA" id="ARBA00022840"/>
    </source>
</evidence>
<dbReference type="Pfam" id="PF13193">
    <property type="entry name" value="AMP-binding_C"/>
    <property type="match status" value="1"/>
</dbReference>
<dbReference type="Pfam" id="PF00501">
    <property type="entry name" value="AMP-binding"/>
    <property type="match status" value="1"/>
</dbReference>
<comment type="similarity">
    <text evidence="1">Belongs to the ATP-dependent AMP-binding enzyme family.</text>
</comment>
<evidence type="ECO:0000313" key="9">
    <source>
        <dbReference type="Proteomes" id="UP000602395"/>
    </source>
</evidence>
<evidence type="ECO:0000256" key="2">
    <source>
        <dbReference type="ARBA" id="ARBA00022598"/>
    </source>
</evidence>
<feature type="domain" description="Acetyl-coenzyme A synthetase N-terminal" evidence="7">
    <location>
        <begin position="37"/>
        <end position="93"/>
    </location>
</feature>
<dbReference type="RefSeq" id="WP_190267270.1">
    <property type="nucleotide sequence ID" value="NZ_BAABAD010000004.1"/>
</dbReference>
<keyword evidence="4" id="KW-0067">ATP-binding</keyword>
<dbReference type="InterPro" id="IPR000873">
    <property type="entry name" value="AMP-dep_synth/lig_dom"/>
</dbReference>
<dbReference type="Proteomes" id="UP000602395">
    <property type="component" value="Unassembled WGS sequence"/>
</dbReference>
<sequence length="661" mass="71141">MTSDPTPIWQPSDTVGTQIAGFAEYVSAQTGVDHPTYHDLWTFSTQQVGEFWSAVMDFFDVLADDVPDVALPDSTMPGARWFPGARINYAEHALRPHGTEDGPETAIIAEDETGTTSEVTWDELRGMVGSLQRWLRAQGVGRGDRVVGYLPNSVHPLVALLATAGIGAIWSGCGQDYGAAGAAARLGQLEPTVLIAADGYRWNGKAHDRRAEVEQLRASVATLRAVLRVPILGSWPDASDGPGVADWDDVVSNPTEPEFVRVEFNDPLWVLFSSGTTGVPKGIVHSHGGVVIDHLKLLGLHNDLRHGERFFWYTTTNWMMWNMVASGLLVGATVVLYDGSPSHPGPQRLWEIAADHRVSVLGVSPGYLAGSAKAGLHPATAVDLSALRVIGCTGAPLPAQSHHWVHDELGAHVQVASTSGGTDVVSGFAGSAPTTPVWPGEISAPLLGVDLQAWNTDGRPIVDEVGELVIATPMPSMPVAFWNDPDGSRYRDAYFDVYPGIWRHGDWVTITGRGSLVISGRSDATLNRQGVRLGSADIYDVVEAFPEIGESLVVGAELDDTGYWMPLFVVMADGAVLDDDLRGRIAEAIRSKASPRHVPDDIIEVPAIPHTRTGKKLEVPVKRLIQGRPLVQVTGVDTVDDPDALRYFAKYADRTGVSGER</sequence>
<dbReference type="InterPro" id="IPR005914">
    <property type="entry name" value="Acac_CoA_synth"/>
</dbReference>
<dbReference type="InterPro" id="IPR042099">
    <property type="entry name" value="ANL_N_sf"/>
</dbReference>
<organism evidence="8 9">
    <name type="scientific">Gordonia hankookensis</name>
    <dbReference type="NCBI Taxonomy" id="589403"/>
    <lineage>
        <taxon>Bacteria</taxon>
        <taxon>Bacillati</taxon>
        <taxon>Actinomycetota</taxon>
        <taxon>Actinomycetes</taxon>
        <taxon>Mycobacteriales</taxon>
        <taxon>Gordoniaceae</taxon>
        <taxon>Gordonia</taxon>
    </lineage>
</organism>
<dbReference type="PANTHER" id="PTHR42921">
    <property type="entry name" value="ACETOACETYL-COA SYNTHETASE"/>
    <property type="match status" value="1"/>
</dbReference>
<keyword evidence="9" id="KW-1185">Reference proteome</keyword>
<dbReference type="GO" id="GO:0030729">
    <property type="term" value="F:acetoacetate-CoA ligase activity"/>
    <property type="evidence" value="ECO:0007669"/>
    <property type="project" value="UniProtKB-EC"/>
</dbReference>
<accession>A0ABR7WCZ7</accession>
<dbReference type="SUPFAM" id="SSF56801">
    <property type="entry name" value="Acetyl-CoA synthetase-like"/>
    <property type="match status" value="1"/>
</dbReference>
<comment type="caution">
    <text evidence="8">The sequence shown here is derived from an EMBL/GenBank/DDBJ whole genome shotgun (WGS) entry which is preliminary data.</text>
</comment>
<dbReference type="PANTHER" id="PTHR42921:SF1">
    <property type="entry name" value="ACETOACETYL-COA SYNTHETASE"/>
    <property type="match status" value="1"/>
</dbReference>
<dbReference type="Gene3D" id="3.40.50.12780">
    <property type="entry name" value="N-terminal domain of ligase-like"/>
    <property type="match status" value="1"/>
</dbReference>
<dbReference type="PROSITE" id="PS00455">
    <property type="entry name" value="AMP_BINDING"/>
    <property type="match status" value="1"/>
</dbReference>
<dbReference type="EMBL" id="JACWMS010000002">
    <property type="protein sequence ID" value="MBD1320663.1"/>
    <property type="molecule type" value="Genomic_DNA"/>
</dbReference>
<keyword evidence="3" id="KW-0547">Nucleotide-binding</keyword>
<evidence type="ECO:0000256" key="1">
    <source>
        <dbReference type="ARBA" id="ARBA00006432"/>
    </source>
</evidence>
<evidence type="ECO:0000256" key="3">
    <source>
        <dbReference type="ARBA" id="ARBA00022741"/>
    </source>
</evidence>
<evidence type="ECO:0000259" key="5">
    <source>
        <dbReference type="Pfam" id="PF00501"/>
    </source>
</evidence>
<evidence type="ECO:0000313" key="8">
    <source>
        <dbReference type="EMBL" id="MBD1320663.1"/>
    </source>
</evidence>
<reference evidence="8 9" key="1">
    <citation type="submission" date="2020-09" db="EMBL/GenBank/DDBJ databases">
        <title>Novel species in genus Gordonia.</title>
        <authorList>
            <person name="Zhang G."/>
        </authorList>
    </citation>
    <scope>NUCLEOTIDE SEQUENCE [LARGE SCALE GENOMIC DNA]</scope>
    <source>
        <strain evidence="8 9">ON-33</strain>
    </source>
</reference>
<dbReference type="InterPro" id="IPR020845">
    <property type="entry name" value="AMP-binding_CS"/>
</dbReference>
<feature type="domain" description="AMP-binding enzyme C-terminal" evidence="6">
    <location>
        <begin position="541"/>
        <end position="615"/>
    </location>
</feature>
<keyword evidence="2 8" id="KW-0436">Ligase</keyword>
<dbReference type="InterPro" id="IPR025110">
    <property type="entry name" value="AMP-bd_C"/>
</dbReference>
<evidence type="ECO:0000259" key="6">
    <source>
        <dbReference type="Pfam" id="PF13193"/>
    </source>
</evidence>
<gene>
    <name evidence="8" type="ORF">IDF66_13840</name>
</gene>
<dbReference type="EC" id="6.2.1.16" evidence="8"/>
<proteinExistence type="inferred from homology"/>
<dbReference type="Pfam" id="PF16177">
    <property type="entry name" value="ACAS_N"/>
    <property type="match status" value="1"/>
</dbReference>